<evidence type="ECO:0000313" key="3">
    <source>
        <dbReference type="Proteomes" id="UP000654257"/>
    </source>
</evidence>
<dbReference type="EMBL" id="BMCU01000007">
    <property type="protein sequence ID" value="GGG28307.1"/>
    <property type="molecule type" value="Genomic_DNA"/>
</dbReference>
<dbReference type="InterPro" id="IPR032710">
    <property type="entry name" value="NTF2-like_dom_sf"/>
</dbReference>
<feature type="domain" description="SnoaL-like" evidence="1">
    <location>
        <begin position="13"/>
        <end position="106"/>
    </location>
</feature>
<comment type="caution">
    <text evidence="2">The sequence shown here is derived from an EMBL/GenBank/DDBJ whole genome shotgun (WGS) entry which is preliminary data.</text>
</comment>
<gene>
    <name evidence="2" type="ORF">GCM10007304_47690</name>
</gene>
<name>A0A917LIG2_9NOCA</name>
<evidence type="ECO:0000259" key="1">
    <source>
        <dbReference type="Pfam" id="PF12680"/>
    </source>
</evidence>
<dbReference type="InterPro" id="IPR037401">
    <property type="entry name" value="SnoaL-like"/>
</dbReference>
<accession>A0A917LIG2</accession>
<reference evidence="2" key="1">
    <citation type="journal article" date="2014" name="Int. J. Syst. Evol. Microbiol.">
        <title>Complete genome sequence of Corynebacterium casei LMG S-19264T (=DSM 44701T), isolated from a smear-ripened cheese.</title>
        <authorList>
            <consortium name="US DOE Joint Genome Institute (JGI-PGF)"/>
            <person name="Walter F."/>
            <person name="Albersmeier A."/>
            <person name="Kalinowski J."/>
            <person name="Ruckert C."/>
        </authorList>
    </citation>
    <scope>NUCLEOTIDE SEQUENCE</scope>
    <source>
        <strain evidence="2">CCM 7905</strain>
    </source>
</reference>
<dbReference type="Gene3D" id="3.10.450.50">
    <property type="match status" value="1"/>
</dbReference>
<sequence length="116" mass="12979">MHRGVMTTETIARTYFDAWKNKDFETLGSVLADDVSFRGPLATVDGKEDCLRGLKGMSQIIDDIVVEKVFVDGSDVVTWFVLHTSVAKPAPTANWSHIEDGKITRIRVTFDATDFR</sequence>
<evidence type="ECO:0000313" key="2">
    <source>
        <dbReference type="EMBL" id="GGG28307.1"/>
    </source>
</evidence>
<dbReference type="Pfam" id="PF12680">
    <property type="entry name" value="SnoaL_2"/>
    <property type="match status" value="1"/>
</dbReference>
<dbReference type="AlphaFoldDB" id="A0A917LIG2"/>
<dbReference type="SUPFAM" id="SSF54427">
    <property type="entry name" value="NTF2-like"/>
    <property type="match status" value="1"/>
</dbReference>
<reference evidence="2" key="2">
    <citation type="submission" date="2020-09" db="EMBL/GenBank/DDBJ databases">
        <authorList>
            <person name="Sun Q."/>
            <person name="Sedlacek I."/>
        </authorList>
    </citation>
    <scope>NUCLEOTIDE SEQUENCE</scope>
    <source>
        <strain evidence="2">CCM 7905</strain>
    </source>
</reference>
<proteinExistence type="predicted"/>
<dbReference type="Proteomes" id="UP000654257">
    <property type="component" value="Unassembled WGS sequence"/>
</dbReference>
<protein>
    <recommendedName>
        <fullName evidence="1">SnoaL-like domain-containing protein</fullName>
    </recommendedName>
</protein>
<keyword evidence="3" id="KW-1185">Reference proteome</keyword>
<organism evidence="2 3">
    <name type="scientific">Rhodococcoides trifolii</name>
    <dbReference type="NCBI Taxonomy" id="908250"/>
    <lineage>
        <taxon>Bacteria</taxon>
        <taxon>Bacillati</taxon>
        <taxon>Actinomycetota</taxon>
        <taxon>Actinomycetes</taxon>
        <taxon>Mycobacteriales</taxon>
        <taxon>Nocardiaceae</taxon>
        <taxon>Rhodococcoides</taxon>
    </lineage>
</organism>